<dbReference type="Proteomes" id="UP000095713">
    <property type="component" value="Unassembled WGS sequence"/>
</dbReference>
<dbReference type="OrthoDB" id="1048580at2"/>
<keyword evidence="3" id="KW-1185">Reference proteome</keyword>
<feature type="chain" id="PRO_5009186134" description="Sugar-binding protein" evidence="1">
    <location>
        <begin position="19"/>
        <end position="317"/>
    </location>
</feature>
<evidence type="ECO:0000313" key="3">
    <source>
        <dbReference type="Proteomes" id="UP000095713"/>
    </source>
</evidence>
<gene>
    <name evidence="2" type="ORF">A8C32_16645</name>
</gene>
<organism evidence="2 3">
    <name type="scientific">Flavivirga aquatica</name>
    <dbReference type="NCBI Taxonomy" id="1849968"/>
    <lineage>
        <taxon>Bacteria</taxon>
        <taxon>Pseudomonadati</taxon>
        <taxon>Bacteroidota</taxon>
        <taxon>Flavobacteriia</taxon>
        <taxon>Flavobacteriales</taxon>
        <taxon>Flavobacteriaceae</taxon>
        <taxon>Flavivirga</taxon>
    </lineage>
</organism>
<feature type="signal peptide" evidence="1">
    <location>
        <begin position="1"/>
        <end position="18"/>
    </location>
</feature>
<accession>A0A1E5T8M8</accession>
<sequence length="317" mass="37567">MKNIILLSLLFFQAYCIAQENPIIDLQISKLNGSIKSIQEFHLDTKANTVSQTNSNVNNYKESIDNFPIYKRFFNEKGYETEYHEYDSIGLLIGKTEYLLDSEMKKLKSKHFNYVKNNFVVKKHNKSLVFLYDLKNRLSEMTSINIDLVTTKKIFIYNDKNNIIEIAYETEDGSYNGRTKYFYDKKGNCIKEITYTPIDNTIENIFIKRYNSYNYVSSLLKLNPGGLLLNTITYEYEYDSKNNWIIRFAKNENVIENITKRNIEYYSDLKHNELEEAESSVKKEELKIKNQLITNEEDSYKIREIQEQLKNNKKEKP</sequence>
<evidence type="ECO:0008006" key="4">
    <source>
        <dbReference type="Google" id="ProtNLM"/>
    </source>
</evidence>
<comment type="caution">
    <text evidence="2">The sequence shown here is derived from an EMBL/GenBank/DDBJ whole genome shotgun (WGS) entry which is preliminary data.</text>
</comment>
<dbReference type="AlphaFoldDB" id="A0A1E5T8M8"/>
<protein>
    <recommendedName>
        <fullName evidence="4">Sugar-binding protein</fullName>
    </recommendedName>
</protein>
<evidence type="ECO:0000256" key="1">
    <source>
        <dbReference type="SAM" id="SignalP"/>
    </source>
</evidence>
<dbReference type="RefSeq" id="WP_069830560.1">
    <property type="nucleotide sequence ID" value="NZ_MDJD01000044.1"/>
</dbReference>
<proteinExistence type="predicted"/>
<dbReference type="EMBL" id="MDJD01000044">
    <property type="protein sequence ID" value="OEK07733.1"/>
    <property type="molecule type" value="Genomic_DNA"/>
</dbReference>
<evidence type="ECO:0000313" key="2">
    <source>
        <dbReference type="EMBL" id="OEK07733.1"/>
    </source>
</evidence>
<keyword evidence="1" id="KW-0732">Signal</keyword>
<name>A0A1E5T8M8_9FLAO</name>
<dbReference type="Gene3D" id="2.180.10.10">
    <property type="entry name" value="RHS repeat-associated core"/>
    <property type="match status" value="1"/>
</dbReference>
<reference evidence="2 3" key="1">
    <citation type="submission" date="2016-05" db="EMBL/GenBank/DDBJ databases">
        <title>Draft Genome Sequence of Algibacter sp. Strain SK-16 Isolated from the Surface Water of Aburatsubo Inlet.</title>
        <authorList>
            <person name="Wong S.-K."/>
            <person name="Yoshizawa S."/>
            <person name="Nakajima Y."/>
            <person name="Ogura Y."/>
            <person name="Tetsuya H."/>
            <person name="Hamasaki K."/>
        </authorList>
    </citation>
    <scope>NUCLEOTIDE SEQUENCE [LARGE SCALE GENOMIC DNA]</scope>
    <source>
        <strain evidence="2 3">SK-16</strain>
    </source>
</reference>